<evidence type="ECO:0000313" key="4">
    <source>
        <dbReference type="Proteomes" id="UP000007954"/>
    </source>
</evidence>
<organism evidence="3 4">
    <name type="scientific">Haloquadratum walsbyi (strain DSM 16854 / JCM 12705 / C23)</name>
    <dbReference type="NCBI Taxonomy" id="768065"/>
    <lineage>
        <taxon>Archaea</taxon>
        <taxon>Methanobacteriati</taxon>
        <taxon>Methanobacteriota</taxon>
        <taxon>Stenosarchaea group</taxon>
        <taxon>Halobacteria</taxon>
        <taxon>Halobacteriales</taxon>
        <taxon>Haloferacaceae</taxon>
        <taxon>Haloquadratum</taxon>
    </lineage>
</organism>
<dbReference type="InterPro" id="IPR015867">
    <property type="entry name" value="N-reg_PII/ATP_PRibTrfase_C"/>
</dbReference>
<dbReference type="PANTHER" id="PTHR23419">
    <property type="entry name" value="DIVALENT CATION TOLERANCE CUTA-RELATED"/>
    <property type="match status" value="1"/>
</dbReference>
<dbReference type="Pfam" id="PF03091">
    <property type="entry name" value="CutA1"/>
    <property type="match status" value="1"/>
</dbReference>
<dbReference type="PANTHER" id="PTHR23419:SF8">
    <property type="entry name" value="FI09726P"/>
    <property type="match status" value="1"/>
</dbReference>
<gene>
    <name evidence="3" type="primary">cutA</name>
    <name evidence="3" type="ordered locus">Hqrw_2094</name>
</gene>
<accession>G0LKN8</accession>
<dbReference type="InterPro" id="IPR011322">
    <property type="entry name" value="N-reg_PII-like_a/b"/>
</dbReference>
<comment type="similarity">
    <text evidence="1">Belongs to the CutA family.</text>
</comment>
<proteinExistence type="inferred from homology"/>
<keyword evidence="2" id="KW-0963">Cytoplasm</keyword>
<evidence type="ECO:0000256" key="2">
    <source>
        <dbReference type="ARBA" id="ARBA00022490"/>
    </source>
</evidence>
<dbReference type="InterPro" id="IPR004323">
    <property type="entry name" value="Ion_tolerance_CutA"/>
</dbReference>
<dbReference type="GeneID" id="12446826"/>
<evidence type="ECO:0000256" key="1">
    <source>
        <dbReference type="ARBA" id="ARBA00010169"/>
    </source>
</evidence>
<dbReference type="GO" id="GO:0005507">
    <property type="term" value="F:copper ion binding"/>
    <property type="evidence" value="ECO:0007669"/>
    <property type="project" value="TreeGrafter"/>
</dbReference>
<dbReference type="Gene3D" id="3.30.70.120">
    <property type="match status" value="1"/>
</dbReference>
<evidence type="ECO:0000313" key="3">
    <source>
        <dbReference type="EMBL" id="CCC39996.1"/>
    </source>
</evidence>
<sequence>MSTVYITAPRDAASELAEFLVEERLAACVNIMNCNSTYRWEGEMHEDNKEAILFAKTTAERYPELEKQLAEKHTNDVPCIERFDEADIIDSFANWVQSEVN</sequence>
<dbReference type="HOGENOM" id="CLU_098807_3_1_2"/>
<reference evidence="3 4" key="1">
    <citation type="journal article" date="2011" name="PLoS ONE">
        <title>Haloquadratum walsbyi: limited diversity in a global pond.</title>
        <authorList>
            <person name="Dyall-Smith M."/>
            <person name="Pfeiffer F."/>
            <person name="Klee K."/>
            <person name="Palm P."/>
            <person name="Gross K."/>
            <person name="Schuster S.C."/>
            <person name="Rampp M."/>
            <person name="Oesterhelt D."/>
        </authorList>
    </citation>
    <scope>NUCLEOTIDE SEQUENCE [LARGE SCALE GENOMIC DNA]</scope>
    <source>
        <strain evidence="4">DSM 16854 / JCM 12705 / C23</strain>
    </source>
</reference>
<name>G0LKN8_HALWC</name>
<dbReference type="GO" id="GO:0010038">
    <property type="term" value="P:response to metal ion"/>
    <property type="evidence" value="ECO:0007669"/>
    <property type="project" value="InterPro"/>
</dbReference>
<dbReference type="EMBL" id="FR746099">
    <property type="protein sequence ID" value="CCC39996.1"/>
    <property type="molecule type" value="Genomic_DNA"/>
</dbReference>
<dbReference type="Proteomes" id="UP000007954">
    <property type="component" value="Chromosome"/>
</dbReference>
<dbReference type="AlphaFoldDB" id="G0LKN8"/>
<protein>
    <submittedName>
        <fullName evidence="3">Divalent-cation tolerance protein CutA</fullName>
    </submittedName>
</protein>
<dbReference type="SUPFAM" id="SSF54913">
    <property type="entry name" value="GlnB-like"/>
    <property type="match status" value="1"/>
</dbReference>
<dbReference type="KEGG" id="hwc:Hqrw_2094"/>
<dbReference type="OrthoDB" id="8015at2157"/>
<dbReference type="RefSeq" id="WP_014555726.1">
    <property type="nucleotide sequence ID" value="NC_017459.1"/>
</dbReference>